<evidence type="ECO:0000256" key="1">
    <source>
        <dbReference type="ARBA" id="ARBA00006756"/>
    </source>
</evidence>
<dbReference type="InterPro" id="IPR004140">
    <property type="entry name" value="Exo70"/>
</dbReference>
<keyword evidence="6" id="KW-1185">Reference proteome</keyword>
<protein>
    <recommendedName>
        <fullName evidence="3">Exocyst subunit Exo70 family protein</fullName>
    </recommendedName>
</protein>
<evidence type="ECO:0000256" key="2">
    <source>
        <dbReference type="ARBA" id="ARBA00022448"/>
    </source>
</evidence>
<accession>A0A9N7RS80</accession>
<comment type="similarity">
    <text evidence="1 3">Belongs to the EXO70 family.</text>
</comment>
<keyword evidence="3" id="KW-0653">Protein transport</keyword>
<comment type="caution">
    <text evidence="5">The sequence shown here is derived from an EMBL/GenBank/DDBJ whole genome shotgun (WGS) entry which is preliminary data.</text>
</comment>
<dbReference type="Gene3D" id="1.20.1280.170">
    <property type="entry name" value="Exocyst complex component Exo70"/>
    <property type="match status" value="1"/>
</dbReference>
<proteinExistence type="inferred from homology"/>
<dbReference type="GO" id="GO:0005546">
    <property type="term" value="F:phosphatidylinositol-4,5-bisphosphate binding"/>
    <property type="evidence" value="ECO:0007669"/>
    <property type="project" value="InterPro"/>
</dbReference>
<keyword evidence="3" id="KW-0268">Exocytosis</keyword>
<dbReference type="InterPro" id="IPR046364">
    <property type="entry name" value="Exo70_C"/>
</dbReference>
<dbReference type="Pfam" id="PF03081">
    <property type="entry name" value="Exo70_C"/>
    <property type="match status" value="1"/>
</dbReference>
<feature type="domain" description="Exocyst complex subunit Exo70 C-terminal" evidence="4">
    <location>
        <begin position="17"/>
        <end position="254"/>
    </location>
</feature>
<evidence type="ECO:0000259" key="4">
    <source>
        <dbReference type="Pfam" id="PF03081"/>
    </source>
</evidence>
<keyword evidence="2 3" id="KW-0813">Transport</keyword>
<dbReference type="GO" id="GO:0000145">
    <property type="term" value="C:exocyst"/>
    <property type="evidence" value="ECO:0007669"/>
    <property type="project" value="InterPro"/>
</dbReference>
<dbReference type="AlphaFoldDB" id="A0A9N7RS80"/>
<dbReference type="GO" id="GO:0015031">
    <property type="term" value="P:protein transport"/>
    <property type="evidence" value="ECO:0007669"/>
    <property type="project" value="UniProtKB-KW"/>
</dbReference>
<dbReference type="EMBL" id="CACSLK010031421">
    <property type="protein sequence ID" value="CAA0839325.1"/>
    <property type="molecule type" value="Genomic_DNA"/>
</dbReference>
<dbReference type="PANTHER" id="PTHR12542">
    <property type="entry name" value="EXOCYST COMPLEX PROTEIN EXO70"/>
    <property type="match status" value="1"/>
</dbReference>
<evidence type="ECO:0000256" key="3">
    <source>
        <dbReference type="RuleBase" id="RU365026"/>
    </source>
</evidence>
<gene>
    <name evidence="5" type="ORF">SHERM_05894</name>
</gene>
<name>A0A9N7RS80_STRHE</name>
<evidence type="ECO:0000313" key="5">
    <source>
        <dbReference type="EMBL" id="CAA0839325.1"/>
    </source>
</evidence>
<dbReference type="PANTHER" id="PTHR12542:SF127">
    <property type="entry name" value="EXOCYST COMPLEX COMPONENT EXO70C1"/>
    <property type="match status" value="1"/>
</dbReference>
<dbReference type="OrthoDB" id="1922221at2759"/>
<sequence>MYESSTHDPPESDRPIISILTDLEHAIRADPPKTPTESGRVHPLTRLVMDQLHHACLQMGPTEPNKLNDENDQVLTMVSSVMDMLDSNLEARSRLYKDQALGYIFMMNNRRYILQQVKDSDGMKALMEDTWCRKRSSDLRLYHKEYQRETWGKLLGCLNPDGLTSPANGKPVKPILKERLKSFNSMFDEIHKTQSNWVVSDEQLQSELRVAISNMVVPAYRSFLGRFSQVFKPGRQTHKYVKYQAEDIEEYIEDLFCGHEGKKKSKKKDGTKDGAEVV</sequence>
<dbReference type="SUPFAM" id="SSF74788">
    <property type="entry name" value="Cullin repeat-like"/>
    <property type="match status" value="1"/>
</dbReference>
<reference evidence="5" key="1">
    <citation type="submission" date="2019-12" db="EMBL/GenBank/DDBJ databases">
        <authorList>
            <person name="Scholes J."/>
        </authorList>
    </citation>
    <scope>NUCLEOTIDE SEQUENCE</scope>
</reference>
<dbReference type="InterPro" id="IPR016159">
    <property type="entry name" value="Cullin_repeat-like_dom_sf"/>
</dbReference>
<evidence type="ECO:0000313" key="6">
    <source>
        <dbReference type="Proteomes" id="UP001153555"/>
    </source>
</evidence>
<dbReference type="GO" id="GO:0006887">
    <property type="term" value="P:exocytosis"/>
    <property type="evidence" value="ECO:0007669"/>
    <property type="project" value="UniProtKB-KW"/>
</dbReference>
<organism evidence="5 6">
    <name type="scientific">Striga hermonthica</name>
    <name type="common">Purple witchweed</name>
    <name type="synonym">Buchnera hermonthica</name>
    <dbReference type="NCBI Taxonomy" id="68872"/>
    <lineage>
        <taxon>Eukaryota</taxon>
        <taxon>Viridiplantae</taxon>
        <taxon>Streptophyta</taxon>
        <taxon>Embryophyta</taxon>
        <taxon>Tracheophyta</taxon>
        <taxon>Spermatophyta</taxon>
        <taxon>Magnoliopsida</taxon>
        <taxon>eudicotyledons</taxon>
        <taxon>Gunneridae</taxon>
        <taxon>Pentapetalae</taxon>
        <taxon>asterids</taxon>
        <taxon>lamiids</taxon>
        <taxon>Lamiales</taxon>
        <taxon>Orobanchaceae</taxon>
        <taxon>Buchnereae</taxon>
        <taxon>Striga</taxon>
    </lineage>
</organism>
<comment type="function">
    <text evidence="3">Component of the exocyst complex.</text>
</comment>
<dbReference type="Proteomes" id="UP001153555">
    <property type="component" value="Unassembled WGS sequence"/>
</dbReference>